<evidence type="ECO:0000256" key="10">
    <source>
        <dbReference type="ARBA" id="ARBA00048954"/>
    </source>
</evidence>
<evidence type="ECO:0000256" key="7">
    <source>
        <dbReference type="ARBA" id="ARBA00023125"/>
    </source>
</evidence>
<evidence type="ECO:0000256" key="1">
    <source>
        <dbReference type="ARBA" id="ARBA00008428"/>
    </source>
</evidence>
<dbReference type="GO" id="GO:0006260">
    <property type="term" value="P:DNA replication"/>
    <property type="evidence" value="ECO:0007669"/>
    <property type="project" value="UniProtKB-KW"/>
</dbReference>
<evidence type="ECO:0000256" key="9">
    <source>
        <dbReference type="ARBA" id="ARBA00044969"/>
    </source>
</evidence>
<evidence type="ECO:0000256" key="3">
    <source>
        <dbReference type="ARBA" id="ARBA00022741"/>
    </source>
</evidence>
<evidence type="ECO:0000256" key="6">
    <source>
        <dbReference type="ARBA" id="ARBA00022840"/>
    </source>
</evidence>
<dbReference type="InterPro" id="IPR036185">
    <property type="entry name" value="DNA_heli_DnaB-like_N_sf"/>
</dbReference>
<dbReference type="InterPro" id="IPR016136">
    <property type="entry name" value="DNA_helicase_N/primase_C"/>
</dbReference>
<dbReference type="PANTHER" id="PTHR30153">
    <property type="entry name" value="REPLICATIVE DNA HELICASE DNAB"/>
    <property type="match status" value="1"/>
</dbReference>
<name>D6PL43_9ZZZZ</name>
<dbReference type="AlphaFoldDB" id="D6PL43"/>
<keyword evidence="7" id="KW-0238">DNA-binding</keyword>
<reference evidence="13" key="1">
    <citation type="journal article" date="2010" name="ISME J.">
        <title>Metagenome of the Mediterranean deep chlorophyll maximum studied by direct and fosmid library 454 pyrosequencing.</title>
        <authorList>
            <person name="Ghai R."/>
            <person name="Martin-Cuadrado A.B."/>
            <person name="Molto A.G."/>
            <person name="Heredia I.G."/>
            <person name="Cabrera R."/>
            <person name="Martin J."/>
            <person name="Verdu M."/>
            <person name="Deschamps P."/>
            <person name="Moreira D."/>
            <person name="Lopez-Garcia P."/>
            <person name="Mira A."/>
            <person name="Rodriguez-Valera F."/>
        </authorList>
    </citation>
    <scope>NUCLEOTIDE SEQUENCE</scope>
</reference>
<dbReference type="InterPro" id="IPR007694">
    <property type="entry name" value="DNA_helicase_DnaB-like_C"/>
</dbReference>
<comment type="catalytic activity">
    <reaction evidence="10">
        <text>ATP + H2O = ADP + phosphate + H(+)</text>
        <dbReference type="Rhea" id="RHEA:13065"/>
        <dbReference type="ChEBI" id="CHEBI:15377"/>
        <dbReference type="ChEBI" id="CHEBI:15378"/>
        <dbReference type="ChEBI" id="CHEBI:30616"/>
        <dbReference type="ChEBI" id="CHEBI:43474"/>
        <dbReference type="ChEBI" id="CHEBI:456216"/>
        <dbReference type="EC" id="5.6.2.3"/>
    </reaction>
</comment>
<evidence type="ECO:0000259" key="11">
    <source>
        <dbReference type="Pfam" id="PF00772"/>
    </source>
</evidence>
<dbReference type="SUPFAM" id="SSF52540">
    <property type="entry name" value="P-loop containing nucleoside triphosphate hydrolases"/>
    <property type="match status" value="1"/>
</dbReference>
<organism evidence="13">
    <name type="scientific">uncultured organism MedDCM-OCT-S09-C426</name>
    <dbReference type="NCBI Taxonomy" id="743650"/>
    <lineage>
        <taxon>unclassified sequences</taxon>
        <taxon>environmental samples</taxon>
    </lineage>
</organism>
<dbReference type="GO" id="GO:0005524">
    <property type="term" value="F:ATP binding"/>
    <property type="evidence" value="ECO:0007669"/>
    <property type="project" value="UniProtKB-KW"/>
</dbReference>
<keyword evidence="2" id="KW-0235">DNA replication</keyword>
<evidence type="ECO:0000256" key="8">
    <source>
        <dbReference type="ARBA" id="ARBA00023235"/>
    </source>
</evidence>
<dbReference type="GO" id="GO:0003677">
    <property type="term" value="F:DNA binding"/>
    <property type="evidence" value="ECO:0007669"/>
    <property type="project" value="UniProtKB-KW"/>
</dbReference>
<keyword evidence="5" id="KW-0347">Helicase</keyword>
<dbReference type="EMBL" id="GU943139">
    <property type="protein sequence ID" value="ADD96444.1"/>
    <property type="molecule type" value="Genomic_DNA"/>
</dbReference>
<keyword evidence="6" id="KW-0067">ATP-binding</keyword>
<sequence>MKDEKLKDIELEKDVIYGLLKHPEVFLENQQLVKEDAFTHPTHKIIFQVFKNNILNAEPVDVVTLSRKCKKEGLEDKDGVPVFEYLENSLYAAISEDGLLELIRDLHWLSYLRFQWRKCYEAAAVAMKSKNTSNKSSVISQIDEITSMSYLLEDNEFTPKRIYDGIKERIEERGNNPEEIIGYKSPFEIYNRRYGGFRTGTATVFVGRGGIGKSSIIHQICHHICENEKVPVLILDTEMQYELVSDRIYSSQSGIPIHAIESGKWRKIKTLFLKSGKA</sequence>
<dbReference type="EC" id="5.6.2.3" evidence="9"/>
<feature type="domain" description="SF4 helicase" evidence="12">
    <location>
        <begin position="184"/>
        <end position="267"/>
    </location>
</feature>
<evidence type="ECO:0000259" key="12">
    <source>
        <dbReference type="Pfam" id="PF03796"/>
    </source>
</evidence>
<evidence type="ECO:0000256" key="5">
    <source>
        <dbReference type="ARBA" id="ARBA00022806"/>
    </source>
</evidence>
<accession>D6PL43</accession>
<evidence type="ECO:0000256" key="2">
    <source>
        <dbReference type="ARBA" id="ARBA00022705"/>
    </source>
</evidence>
<keyword evidence="4" id="KW-0378">Hydrolase</keyword>
<keyword evidence="8" id="KW-0413">Isomerase</keyword>
<dbReference type="GO" id="GO:0016787">
    <property type="term" value="F:hydrolase activity"/>
    <property type="evidence" value="ECO:0007669"/>
    <property type="project" value="UniProtKB-KW"/>
</dbReference>
<dbReference type="PANTHER" id="PTHR30153:SF2">
    <property type="entry name" value="REPLICATIVE DNA HELICASE"/>
    <property type="match status" value="1"/>
</dbReference>
<comment type="similarity">
    <text evidence="1">Belongs to the helicase family. DnaB subfamily.</text>
</comment>
<proteinExistence type="inferred from homology"/>
<protein>
    <recommendedName>
        <fullName evidence="9">DNA 5'-3' helicase</fullName>
        <ecNumber evidence="9">5.6.2.3</ecNumber>
    </recommendedName>
</protein>
<dbReference type="Pfam" id="PF00772">
    <property type="entry name" value="DnaB"/>
    <property type="match status" value="1"/>
</dbReference>
<dbReference type="SUPFAM" id="SSF48024">
    <property type="entry name" value="N-terminal domain of DnaB helicase"/>
    <property type="match status" value="1"/>
</dbReference>
<evidence type="ECO:0000313" key="13">
    <source>
        <dbReference type="EMBL" id="ADD96444.1"/>
    </source>
</evidence>
<dbReference type="GO" id="GO:0043139">
    <property type="term" value="F:5'-3' DNA helicase activity"/>
    <property type="evidence" value="ECO:0007669"/>
    <property type="project" value="UniProtKB-EC"/>
</dbReference>
<keyword evidence="3" id="KW-0547">Nucleotide-binding</keyword>
<evidence type="ECO:0000256" key="4">
    <source>
        <dbReference type="ARBA" id="ARBA00022801"/>
    </source>
</evidence>
<dbReference type="Gene3D" id="1.10.860.10">
    <property type="entry name" value="DNAb Helicase, Chain A"/>
    <property type="match status" value="1"/>
</dbReference>
<dbReference type="InterPro" id="IPR007693">
    <property type="entry name" value="DNA_helicase_DnaB-like_N"/>
</dbReference>
<feature type="domain" description="DNA helicase DnaB-like N-terminal" evidence="11">
    <location>
        <begin position="6"/>
        <end position="95"/>
    </location>
</feature>
<dbReference type="Pfam" id="PF03796">
    <property type="entry name" value="DnaB_C"/>
    <property type="match status" value="1"/>
</dbReference>
<dbReference type="Gene3D" id="3.40.50.300">
    <property type="entry name" value="P-loop containing nucleotide triphosphate hydrolases"/>
    <property type="match status" value="1"/>
</dbReference>
<dbReference type="InterPro" id="IPR027417">
    <property type="entry name" value="P-loop_NTPase"/>
</dbReference>